<dbReference type="AlphaFoldDB" id="X1MKE2"/>
<name>X1MKE2_9ZZZZ</name>
<protein>
    <submittedName>
        <fullName evidence="1">Uncharacterized protein</fullName>
    </submittedName>
</protein>
<dbReference type="EMBL" id="BARV01004074">
    <property type="protein sequence ID" value="GAI15180.1"/>
    <property type="molecule type" value="Genomic_DNA"/>
</dbReference>
<accession>X1MKE2</accession>
<proteinExistence type="predicted"/>
<sequence length="234" mass="26737">MRGSSMRDEKIIEKLSNLIKEGGNLAMVLNSEDNLGGYSTHNQSENVKLYPRAIKWSRDSINLLKLRFGADSVYLKDFVNEINKKVGHRGGRFYKENVANATAILEHVLDAVASGLTEDLFYKREILVFSDLLEQAFEFLESDHRIVAAIYGRIVLETTVREFARKEGVEGEKFDQVIIKLRQKGVIQKPLESSLRANYQLGSMAAHGNEKFKNYSNSEIREYLNFIRDKVLTL</sequence>
<evidence type="ECO:0000313" key="1">
    <source>
        <dbReference type="EMBL" id="GAI15180.1"/>
    </source>
</evidence>
<reference evidence="1" key="1">
    <citation type="journal article" date="2014" name="Front. Microbiol.">
        <title>High frequency of phylogenetically diverse reductive dehalogenase-homologous genes in deep subseafloor sedimentary metagenomes.</title>
        <authorList>
            <person name="Kawai M."/>
            <person name="Futagami T."/>
            <person name="Toyoda A."/>
            <person name="Takaki Y."/>
            <person name="Nishi S."/>
            <person name="Hori S."/>
            <person name="Arai W."/>
            <person name="Tsubouchi T."/>
            <person name="Morono Y."/>
            <person name="Uchiyama I."/>
            <person name="Ito T."/>
            <person name="Fujiyama A."/>
            <person name="Inagaki F."/>
            <person name="Takami H."/>
        </authorList>
    </citation>
    <scope>NUCLEOTIDE SEQUENCE</scope>
    <source>
        <strain evidence="1">Expedition CK06-06</strain>
    </source>
</reference>
<gene>
    <name evidence="1" type="ORF">S06H3_09306</name>
</gene>
<organism evidence="1">
    <name type="scientific">marine sediment metagenome</name>
    <dbReference type="NCBI Taxonomy" id="412755"/>
    <lineage>
        <taxon>unclassified sequences</taxon>
        <taxon>metagenomes</taxon>
        <taxon>ecological metagenomes</taxon>
    </lineage>
</organism>
<comment type="caution">
    <text evidence="1">The sequence shown here is derived from an EMBL/GenBank/DDBJ whole genome shotgun (WGS) entry which is preliminary data.</text>
</comment>